<keyword evidence="3" id="KW-1185">Reference proteome</keyword>
<name>A0A327L674_9BRAD</name>
<reference evidence="2 3" key="1">
    <citation type="submission" date="2017-07" db="EMBL/GenBank/DDBJ databases">
        <title>Draft Genome Sequences of Select Purple Nonsulfur Bacteria.</title>
        <authorList>
            <person name="Lasarre B."/>
            <person name="Mckinlay J.B."/>
        </authorList>
    </citation>
    <scope>NUCLEOTIDE SEQUENCE [LARGE SCALE GENOMIC DNA]</scope>
    <source>
        <strain evidence="2 3">DSM 5909</strain>
    </source>
</reference>
<evidence type="ECO:0000313" key="3">
    <source>
        <dbReference type="Proteomes" id="UP000249130"/>
    </source>
</evidence>
<proteinExistence type="predicted"/>
<accession>A0A327L674</accession>
<organism evidence="2 3">
    <name type="scientific">Rhodoplanes roseus</name>
    <dbReference type="NCBI Taxonomy" id="29409"/>
    <lineage>
        <taxon>Bacteria</taxon>
        <taxon>Pseudomonadati</taxon>
        <taxon>Pseudomonadota</taxon>
        <taxon>Alphaproteobacteria</taxon>
        <taxon>Hyphomicrobiales</taxon>
        <taxon>Nitrobacteraceae</taxon>
        <taxon>Rhodoplanes</taxon>
    </lineage>
</organism>
<feature type="region of interest" description="Disordered" evidence="1">
    <location>
        <begin position="96"/>
        <end position="133"/>
    </location>
</feature>
<evidence type="ECO:0000256" key="1">
    <source>
        <dbReference type="SAM" id="MobiDB-lite"/>
    </source>
</evidence>
<dbReference type="EMBL" id="NPEX01000017">
    <property type="protein sequence ID" value="RAI45393.1"/>
    <property type="molecule type" value="Genomic_DNA"/>
</dbReference>
<comment type="caution">
    <text evidence="2">The sequence shown here is derived from an EMBL/GenBank/DDBJ whole genome shotgun (WGS) entry which is preliminary data.</text>
</comment>
<evidence type="ECO:0000313" key="2">
    <source>
        <dbReference type="EMBL" id="RAI45393.1"/>
    </source>
</evidence>
<dbReference type="AlphaFoldDB" id="A0A327L674"/>
<dbReference type="RefSeq" id="WP_111417810.1">
    <property type="nucleotide sequence ID" value="NZ_NPEX01000017.1"/>
</dbReference>
<dbReference type="Proteomes" id="UP000249130">
    <property type="component" value="Unassembled WGS sequence"/>
</dbReference>
<feature type="compositionally biased region" description="Low complexity" evidence="1">
    <location>
        <begin position="111"/>
        <end position="122"/>
    </location>
</feature>
<sequence>MRYHSQRISRLARLLFVVLAAVAAMDGYVGLRFGWADEPGLRRSLPGGTSRVLAVATTTVSEPDDEWSDAPAGPLRWSYVETGGGDERPMLRSAALPRMGEPDGRTVRITRPPARGPPARSADLVRRTSSSFI</sequence>
<protein>
    <submittedName>
        <fullName evidence="2">Uncharacterized protein</fullName>
    </submittedName>
</protein>
<gene>
    <name evidence="2" type="ORF">CH341_04355</name>
</gene>